<keyword evidence="1" id="KW-0472">Membrane</keyword>
<evidence type="ECO:0000256" key="1">
    <source>
        <dbReference type="SAM" id="Phobius"/>
    </source>
</evidence>
<evidence type="ECO:0000313" key="3">
    <source>
        <dbReference type="Proteomes" id="UP000325218"/>
    </source>
</evidence>
<keyword evidence="1" id="KW-0812">Transmembrane</keyword>
<keyword evidence="3" id="KW-1185">Reference proteome</keyword>
<feature type="transmembrane region" description="Helical" evidence="1">
    <location>
        <begin position="97"/>
        <end position="117"/>
    </location>
</feature>
<feature type="transmembrane region" description="Helical" evidence="1">
    <location>
        <begin position="21"/>
        <end position="40"/>
    </location>
</feature>
<dbReference type="RefSeq" id="WP_148454905.1">
    <property type="nucleotide sequence ID" value="NZ_VSDO01000004.1"/>
</dbReference>
<evidence type="ECO:0000313" key="2">
    <source>
        <dbReference type="EMBL" id="TYA11257.1"/>
    </source>
</evidence>
<name>A0A5D0CR56_9BACL</name>
<protein>
    <submittedName>
        <fullName evidence="2">Uncharacterized protein</fullName>
    </submittedName>
</protein>
<reference evidence="2 3" key="1">
    <citation type="submission" date="2019-08" db="EMBL/GenBank/DDBJ databases">
        <title>Genome sequencing of Paenibacillus faecis DSM 23593(T).</title>
        <authorList>
            <person name="Kook J.-K."/>
            <person name="Park S.-N."/>
            <person name="Lim Y.K."/>
        </authorList>
    </citation>
    <scope>NUCLEOTIDE SEQUENCE [LARGE SCALE GENOMIC DNA]</scope>
    <source>
        <strain evidence="2 3">DSM 23593</strain>
    </source>
</reference>
<dbReference type="EMBL" id="VSDO01000004">
    <property type="protein sequence ID" value="TYA11257.1"/>
    <property type="molecule type" value="Genomic_DNA"/>
</dbReference>
<feature type="transmembrane region" description="Helical" evidence="1">
    <location>
        <begin position="68"/>
        <end position="90"/>
    </location>
</feature>
<feature type="transmembrane region" description="Helical" evidence="1">
    <location>
        <begin position="123"/>
        <end position="145"/>
    </location>
</feature>
<sequence>MNRTNAKWETAVQRTRAPWHLWLTGLFFLFVYANGIYDYFMMLGHNEAYYSAKNYGAAVFDYFTDYPAVPLICWTLNVFTGLIAPILLLLRSRWAVPVSLISALSILGLEGITFAFMGRWHVLGPWISLFDIEILGMTFGLYFYCRALKQRGVLR</sequence>
<comment type="caution">
    <text evidence="2">The sequence shown here is derived from an EMBL/GenBank/DDBJ whole genome shotgun (WGS) entry which is preliminary data.</text>
</comment>
<proteinExistence type="predicted"/>
<keyword evidence="1" id="KW-1133">Transmembrane helix</keyword>
<gene>
    <name evidence="2" type="ORF">FRY98_18995</name>
</gene>
<dbReference type="Proteomes" id="UP000325218">
    <property type="component" value="Unassembled WGS sequence"/>
</dbReference>
<dbReference type="OrthoDB" id="2669408at2"/>
<accession>A0A5D0CR56</accession>
<dbReference type="AlphaFoldDB" id="A0A5D0CR56"/>
<organism evidence="2 3">
    <name type="scientific">Paenibacillus faecis</name>
    <dbReference type="NCBI Taxonomy" id="862114"/>
    <lineage>
        <taxon>Bacteria</taxon>
        <taxon>Bacillati</taxon>
        <taxon>Bacillota</taxon>
        <taxon>Bacilli</taxon>
        <taxon>Bacillales</taxon>
        <taxon>Paenibacillaceae</taxon>
        <taxon>Paenibacillus</taxon>
    </lineage>
</organism>